<sequence>MRGCEAYSIPRSPQSFVGRTLELPVDSSLGPLEMSMISSASRDTPSQSIKFNFDAAFLTGHDTNPFALGIVDYSLGPSDLPQIRGRPSSRNFIRIKTVFPPKHGSGQWKRIDGTGLVELNFPNIRRKVTLAVNT</sequence>
<comment type="caution">
    <text evidence="1">The sequence shown here is derived from an EMBL/GenBank/DDBJ whole genome shotgun (WGS) entry which is preliminary data.</text>
</comment>
<evidence type="ECO:0000313" key="2">
    <source>
        <dbReference type="Proteomes" id="UP000183567"/>
    </source>
</evidence>
<organism evidence="1 2">
    <name type="scientific">Rhizopogon vesiculosus</name>
    <dbReference type="NCBI Taxonomy" id="180088"/>
    <lineage>
        <taxon>Eukaryota</taxon>
        <taxon>Fungi</taxon>
        <taxon>Dikarya</taxon>
        <taxon>Basidiomycota</taxon>
        <taxon>Agaricomycotina</taxon>
        <taxon>Agaricomycetes</taxon>
        <taxon>Agaricomycetidae</taxon>
        <taxon>Boletales</taxon>
        <taxon>Suillineae</taxon>
        <taxon>Rhizopogonaceae</taxon>
        <taxon>Rhizopogon</taxon>
    </lineage>
</organism>
<accession>A0A1J8Q3G8</accession>
<dbReference type="EMBL" id="LVVM01003641">
    <property type="protein sequence ID" value="OJA14515.1"/>
    <property type="molecule type" value="Genomic_DNA"/>
</dbReference>
<dbReference type="Proteomes" id="UP000183567">
    <property type="component" value="Unassembled WGS sequence"/>
</dbReference>
<proteinExistence type="predicted"/>
<dbReference type="AlphaFoldDB" id="A0A1J8Q3G8"/>
<gene>
    <name evidence="1" type="ORF">AZE42_13440</name>
</gene>
<name>A0A1J8Q3G8_9AGAM</name>
<reference evidence="1 2" key="1">
    <citation type="submission" date="2016-03" db="EMBL/GenBank/DDBJ databases">
        <title>Comparative genomics of the ectomycorrhizal sister species Rhizopogon vinicolor and Rhizopogon vesiculosus (Basidiomycota: Boletales) reveals a divergence of the mating type B locus.</title>
        <authorList>
            <person name="Mujic A.B."/>
            <person name="Kuo A."/>
            <person name="Tritt A."/>
            <person name="Lipzen A."/>
            <person name="Chen C."/>
            <person name="Johnson J."/>
            <person name="Sharma A."/>
            <person name="Barry K."/>
            <person name="Grigoriev I.V."/>
            <person name="Spatafora J.W."/>
        </authorList>
    </citation>
    <scope>NUCLEOTIDE SEQUENCE [LARGE SCALE GENOMIC DNA]</scope>
    <source>
        <strain evidence="1 2">AM-OR11-056</strain>
    </source>
</reference>
<evidence type="ECO:0000313" key="1">
    <source>
        <dbReference type="EMBL" id="OJA14515.1"/>
    </source>
</evidence>
<protein>
    <submittedName>
        <fullName evidence="1">Uncharacterized protein</fullName>
    </submittedName>
</protein>
<keyword evidence="2" id="KW-1185">Reference proteome</keyword>